<proteinExistence type="predicted"/>
<dbReference type="InterPro" id="IPR036036">
    <property type="entry name" value="SOCS_box-like_dom_sf"/>
</dbReference>
<dbReference type="Gene3D" id="1.10.750.20">
    <property type="entry name" value="SOCS box"/>
    <property type="match status" value="1"/>
</dbReference>
<dbReference type="AlphaFoldDB" id="A0AAD9P7D9"/>
<protein>
    <recommendedName>
        <fullName evidence="4">SOCS box domain-containing protein</fullName>
    </recommendedName>
</protein>
<feature type="repeat" description="ANK" evidence="3">
    <location>
        <begin position="54"/>
        <end position="82"/>
    </location>
</feature>
<comment type="caution">
    <text evidence="5">The sequence shown here is derived from an EMBL/GenBank/DDBJ whole genome shotgun (WGS) entry which is preliminary data.</text>
</comment>
<evidence type="ECO:0000259" key="4">
    <source>
        <dbReference type="PROSITE" id="PS50225"/>
    </source>
</evidence>
<dbReference type="InterPro" id="IPR002110">
    <property type="entry name" value="Ankyrin_rpt"/>
</dbReference>
<dbReference type="Gene3D" id="1.25.40.20">
    <property type="entry name" value="Ankyrin repeat-containing domain"/>
    <property type="match status" value="2"/>
</dbReference>
<reference evidence="5" key="1">
    <citation type="journal article" date="2023" name="Mol. Biol. Evol.">
        <title>Third-Generation Sequencing Reveals the Adaptive Role of the Epigenome in Three Deep-Sea Polychaetes.</title>
        <authorList>
            <person name="Perez M."/>
            <person name="Aroh O."/>
            <person name="Sun Y."/>
            <person name="Lan Y."/>
            <person name="Juniper S.K."/>
            <person name="Young C.R."/>
            <person name="Angers B."/>
            <person name="Qian P.Y."/>
        </authorList>
    </citation>
    <scope>NUCLEOTIDE SEQUENCE</scope>
    <source>
        <strain evidence="5">R07B-5</strain>
    </source>
</reference>
<dbReference type="CDD" id="cd03716">
    <property type="entry name" value="SOCS_ASB_like"/>
    <property type="match status" value="1"/>
</dbReference>
<dbReference type="SMART" id="SM00248">
    <property type="entry name" value="ANK"/>
    <property type="match status" value="5"/>
</dbReference>
<organism evidence="5 6">
    <name type="scientific">Ridgeia piscesae</name>
    <name type="common">Tubeworm</name>
    <dbReference type="NCBI Taxonomy" id="27915"/>
    <lineage>
        <taxon>Eukaryota</taxon>
        <taxon>Metazoa</taxon>
        <taxon>Spiralia</taxon>
        <taxon>Lophotrochozoa</taxon>
        <taxon>Annelida</taxon>
        <taxon>Polychaeta</taxon>
        <taxon>Sedentaria</taxon>
        <taxon>Canalipalpata</taxon>
        <taxon>Sabellida</taxon>
        <taxon>Siboglinidae</taxon>
        <taxon>Ridgeia</taxon>
    </lineage>
</organism>
<dbReference type="SUPFAM" id="SSF48403">
    <property type="entry name" value="Ankyrin repeat"/>
    <property type="match status" value="1"/>
</dbReference>
<dbReference type="PROSITE" id="PS50297">
    <property type="entry name" value="ANK_REP_REGION"/>
    <property type="match status" value="2"/>
</dbReference>
<accession>A0AAD9P7D9</accession>
<feature type="domain" description="SOCS box" evidence="4">
    <location>
        <begin position="234"/>
        <end position="287"/>
    </location>
</feature>
<dbReference type="EMBL" id="JAODUO010000105">
    <property type="protein sequence ID" value="KAK2189502.1"/>
    <property type="molecule type" value="Genomic_DNA"/>
</dbReference>
<dbReference type="InterPro" id="IPR036770">
    <property type="entry name" value="Ankyrin_rpt-contain_sf"/>
</dbReference>
<dbReference type="SMART" id="SM00969">
    <property type="entry name" value="SOCS_box"/>
    <property type="match status" value="1"/>
</dbReference>
<keyword evidence="6" id="KW-1185">Reference proteome</keyword>
<evidence type="ECO:0000256" key="3">
    <source>
        <dbReference type="PROSITE-ProRule" id="PRU00023"/>
    </source>
</evidence>
<sequence length="287" mass="32342">MWYAMSNLQQSHDLSERLIRAISDWRTLTGFDDDIEQLLEDGADINRLHGTLLPLHCACMVADSYCLRLLLQKGAEVNARDGYGRAALHYAAERDEVCLEMLLDAGADPDIPDGNQDTALHWAAYKNKWQCVKALLLRGATVDAVDFNSDTPISWSAMKGNLESLKELLDYNARVDIENYNGQTALMRCLSIQASGLNTHKDDACLDLLLRACGQFDLRDPRCRLPTPVALDNRLSQQLLQYCENPQPLQNLCRYAIRRYLGPCFLPNVVPQLPIPSRLHDFALLEP</sequence>
<dbReference type="PROSITE" id="PS50088">
    <property type="entry name" value="ANK_REPEAT"/>
    <property type="match status" value="4"/>
</dbReference>
<evidence type="ECO:0000313" key="5">
    <source>
        <dbReference type="EMBL" id="KAK2189502.1"/>
    </source>
</evidence>
<feature type="repeat" description="ANK" evidence="3">
    <location>
        <begin position="83"/>
        <end position="114"/>
    </location>
</feature>
<evidence type="ECO:0000256" key="1">
    <source>
        <dbReference type="ARBA" id="ARBA00022737"/>
    </source>
</evidence>
<name>A0AAD9P7D9_RIDPI</name>
<evidence type="ECO:0000256" key="2">
    <source>
        <dbReference type="ARBA" id="ARBA00023043"/>
    </source>
</evidence>
<gene>
    <name evidence="5" type="ORF">NP493_105g04050</name>
</gene>
<feature type="repeat" description="ANK" evidence="3">
    <location>
        <begin position="115"/>
        <end position="147"/>
    </location>
</feature>
<keyword evidence="1" id="KW-0677">Repeat</keyword>
<dbReference type="SUPFAM" id="SSF158235">
    <property type="entry name" value="SOCS box-like"/>
    <property type="match status" value="1"/>
</dbReference>
<dbReference type="PANTHER" id="PTHR24134">
    <property type="entry name" value="ANKYRIN REPEAT-CONTAINING PROTEIN DDB_G0279043"/>
    <property type="match status" value="1"/>
</dbReference>
<evidence type="ECO:0000313" key="6">
    <source>
        <dbReference type="Proteomes" id="UP001209878"/>
    </source>
</evidence>
<dbReference type="GO" id="GO:0035556">
    <property type="term" value="P:intracellular signal transduction"/>
    <property type="evidence" value="ECO:0007669"/>
    <property type="project" value="InterPro"/>
</dbReference>
<keyword evidence="2 3" id="KW-0040">ANK repeat</keyword>
<feature type="repeat" description="ANK" evidence="3">
    <location>
        <begin position="148"/>
        <end position="180"/>
    </location>
</feature>
<dbReference type="Proteomes" id="UP001209878">
    <property type="component" value="Unassembled WGS sequence"/>
</dbReference>
<dbReference type="Pfam" id="PF07525">
    <property type="entry name" value="SOCS_box"/>
    <property type="match status" value="1"/>
</dbReference>
<dbReference type="Pfam" id="PF12796">
    <property type="entry name" value="Ank_2"/>
    <property type="match status" value="1"/>
</dbReference>
<dbReference type="PROSITE" id="PS50225">
    <property type="entry name" value="SOCS"/>
    <property type="match status" value="1"/>
</dbReference>
<dbReference type="PANTHER" id="PTHR24134:SF9">
    <property type="entry name" value="ANKYRIN REPEAT AND SOCS BOX PROTEIN 8"/>
    <property type="match status" value="1"/>
</dbReference>
<dbReference type="InterPro" id="IPR001496">
    <property type="entry name" value="SOCS_box"/>
</dbReference>